<keyword evidence="3" id="KW-1185">Reference proteome</keyword>
<protein>
    <submittedName>
        <fullName evidence="2">Uncharacterized protein</fullName>
    </submittedName>
</protein>
<dbReference type="Proteomes" id="UP000006693">
    <property type="component" value="Chromosome 2"/>
</dbReference>
<reference evidence="2 3" key="1">
    <citation type="journal article" date="2004" name="Proc. Natl. Acad. Sci. U.S.A.">
        <title>Structural flexibility in the Burkholderia mallei genome.</title>
        <authorList>
            <person name="Nierman W.C."/>
            <person name="DeShazer D."/>
            <person name="Kim H.S."/>
            <person name="Tettelin H."/>
            <person name="Nelson K.E."/>
            <person name="Feldblyum T."/>
            <person name="Ulrich R.L."/>
            <person name="Ronning C.M."/>
            <person name="Brinkac L.M."/>
            <person name="Daugherty S.C."/>
            <person name="Davidsen T.D."/>
            <person name="Deboy R.T."/>
            <person name="Dimitrov G."/>
            <person name="Dodson R.J."/>
            <person name="Durkin A.S."/>
            <person name="Gwinn M.L."/>
            <person name="Haft D.H."/>
            <person name="Khouri H."/>
            <person name="Kolonay J.F."/>
            <person name="Madupu R."/>
            <person name="Mohammoud Y."/>
            <person name="Nelson W.C."/>
            <person name="Radune D."/>
            <person name="Romero C.M."/>
            <person name="Sarria S."/>
            <person name="Selengut J."/>
            <person name="Shamblin C."/>
            <person name="Sullivan S.A."/>
            <person name="White O."/>
            <person name="Yu Y."/>
            <person name="Zafar N."/>
            <person name="Zhou L."/>
            <person name="Fraser C.M."/>
        </authorList>
    </citation>
    <scope>NUCLEOTIDE SEQUENCE [LARGE SCALE GENOMIC DNA]</scope>
    <source>
        <strain evidence="2 3">ATCC 23344</strain>
    </source>
</reference>
<accession>A0A0H2XD62</accession>
<dbReference type="EMBL" id="CP000011">
    <property type="protein sequence ID" value="AAY59305.1"/>
    <property type="molecule type" value="Genomic_DNA"/>
</dbReference>
<gene>
    <name evidence="2" type="ordered locus">BMAA0913</name>
</gene>
<sequence>MILNNLDRIRHFMAPLNRRPRASGVSPETGSTKRLARMDAEGTCRSAVMCLAVILQ</sequence>
<evidence type="ECO:0000256" key="1">
    <source>
        <dbReference type="SAM" id="MobiDB-lite"/>
    </source>
</evidence>
<dbReference type="AlphaFoldDB" id="A0A0H2XD62"/>
<name>A0A0H2XD62_BURMA</name>
<proteinExistence type="predicted"/>
<evidence type="ECO:0000313" key="2">
    <source>
        <dbReference type="EMBL" id="AAY59305.1"/>
    </source>
</evidence>
<evidence type="ECO:0000313" key="3">
    <source>
        <dbReference type="Proteomes" id="UP000006693"/>
    </source>
</evidence>
<dbReference type="HOGENOM" id="CLU_3005311_0_0_4"/>
<organism evidence="2 3">
    <name type="scientific">Burkholderia mallei (strain ATCC 23344)</name>
    <dbReference type="NCBI Taxonomy" id="243160"/>
    <lineage>
        <taxon>Bacteria</taxon>
        <taxon>Pseudomonadati</taxon>
        <taxon>Pseudomonadota</taxon>
        <taxon>Betaproteobacteria</taxon>
        <taxon>Burkholderiales</taxon>
        <taxon>Burkholderiaceae</taxon>
        <taxon>Burkholderia</taxon>
        <taxon>pseudomallei group</taxon>
    </lineage>
</organism>
<dbReference type="KEGG" id="bma:BMAA0913"/>
<feature type="region of interest" description="Disordered" evidence="1">
    <location>
        <begin position="18"/>
        <end position="37"/>
    </location>
</feature>